<accession>A0AC35GFV5</accession>
<protein>
    <submittedName>
        <fullName evidence="2">DRBM domain-containing protein</fullName>
    </submittedName>
</protein>
<proteinExistence type="predicted"/>
<name>A0AC35GFV5_9BILA</name>
<evidence type="ECO:0000313" key="1">
    <source>
        <dbReference type="Proteomes" id="UP000887580"/>
    </source>
</evidence>
<evidence type="ECO:0000313" key="2">
    <source>
        <dbReference type="WBParaSite" id="PS1159_v2.g4594.t2"/>
    </source>
</evidence>
<dbReference type="Proteomes" id="UP000887580">
    <property type="component" value="Unplaced"/>
</dbReference>
<dbReference type="WBParaSite" id="PS1159_v2.g4594.t2">
    <property type="protein sequence ID" value="PS1159_v2.g4594.t2"/>
    <property type="gene ID" value="PS1159_v2.g4594"/>
</dbReference>
<organism evidence="1 2">
    <name type="scientific">Panagrolaimus sp. PS1159</name>
    <dbReference type="NCBI Taxonomy" id="55785"/>
    <lineage>
        <taxon>Eukaryota</taxon>
        <taxon>Metazoa</taxon>
        <taxon>Ecdysozoa</taxon>
        <taxon>Nematoda</taxon>
        <taxon>Chromadorea</taxon>
        <taxon>Rhabditida</taxon>
        <taxon>Tylenchina</taxon>
        <taxon>Panagrolaimomorpha</taxon>
        <taxon>Panagrolaimoidea</taxon>
        <taxon>Panagrolaimidae</taxon>
        <taxon>Panagrolaimus</taxon>
    </lineage>
</organism>
<reference evidence="2" key="1">
    <citation type="submission" date="2022-11" db="UniProtKB">
        <authorList>
            <consortium name="WormBaseParasite"/>
        </authorList>
    </citation>
    <scope>IDENTIFICATION</scope>
</reference>
<sequence>MTVSENPVGTLQNICKQRGLSDPFKKVAKANVAKDMLLSMPHHALPILSQPKISEDGFQPVLSNERMKASAKASKEEVLRLIEQAVNSASEDSCCKAVDDLVKRGLLDQIFKKPVLIEKRDHKSLDPSKMLRTLHIVDANGFDKVKKLCKQNVLFSFIGIGKMLRTLHIVDANVFEKAKKLCKQNVLFSFIGIGENDKSAKNEAARNLLFHVKNYYELRVID</sequence>